<feature type="transmembrane region" description="Helical" evidence="1">
    <location>
        <begin position="12"/>
        <end position="30"/>
    </location>
</feature>
<protein>
    <recommendedName>
        <fullName evidence="4">Chloroplast import component protein (Tic20)</fullName>
    </recommendedName>
</protein>
<dbReference type="RefSeq" id="WP_136402002.1">
    <property type="nucleotide sequence ID" value="NZ_SSNZ01000001.1"/>
</dbReference>
<keyword evidence="3" id="KW-1185">Reference proteome</keyword>
<accession>A0A4S4A4Q1</accession>
<dbReference type="EMBL" id="SSNZ01000001">
    <property type="protein sequence ID" value="THF53479.1"/>
    <property type="molecule type" value="Genomic_DNA"/>
</dbReference>
<dbReference type="AlphaFoldDB" id="A0A4S4A4Q1"/>
<keyword evidence="1" id="KW-1133">Transmembrane helix</keyword>
<gene>
    <name evidence="2" type="ORF">E6C50_04565</name>
</gene>
<organism evidence="2 3">
    <name type="scientific">Flavobacterium supellecticarium</name>
    <dbReference type="NCBI Taxonomy" id="2565924"/>
    <lineage>
        <taxon>Bacteria</taxon>
        <taxon>Pseudomonadati</taxon>
        <taxon>Bacteroidota</taxon>
        <taxon>Flavobacteriia</taxon>
        <taxon>Flavobacteriales</taxon>
        <taxon>Flavobacteriaceae</taxon>
        <taxon>Flavobacterium</taxon>
    </lineage>
</organism>
<feature type="transmembrane region" description="Helical" evidence="1">
    <location>
        <begin position="64"/>
        <end position="86"/>
    </location>
</feature>
<evidence type="ECO:0000313" key="3">
    <source>
        <dbReference type="Proteomes" id="UP000307507"/>
    </source>
</evidence>
<dbReference type="OrthoDB" id="6400719at2"/>
<proteinExistence type="predicted"/>
<keyword evidence="1" id="KW-0472">Membrane</keyword>
<dbReference type="Proteomes" id="UP000307507">
    <property type="component" value="Unassembled WGS sequence"/>
</dbReference>
<evidence type="ECO:0000256" key="1">
    <source>
        <dbReference type="SAM" id="Phobius"/>
    </source>
</evidence>
<comment type="caution">
    <text evidence="2">The sequence shown here is derived from an EMBL/GenBank/DDBJ whole genome shotgun (WGS) entry which is preliminary data.</text>
</comment>
<evidence type="ECO:0008006" key="4">
    <source>
        <dbReference type="Google" id="ProtNLM"/>
    </source>
</evidence>
<keyword evidence="1" id="KW-0812">Transmembrane</keyword>
<sequence>MQNTVEQGKTTAIISYITIIGTIIAIFMNLETKNPFAGFHIRQAFGTHLAFYVLAYFVGYADSWMASSAFFIFFFVLWAYGIVGAFQNEMKITPILGKYFQDWFKNLA</sequence>
<evidence type="ECO:0000313" key="2">
    <source>
        <dbReference type="EMBL" id="THF53479.1"/>
    </source>
</evidence>
<reference evidence="2 3" key="1">
    <citation type="submission" date="2019-04" db="EMBL/GenBank/DDBJ databases">
        <title>Flavobacterium sp. nov. isolated from construction timber.</title>
        <authorList>
            <person name="Lin S.-Y."/>
            <person name="Chang C.-T."/>
            <person name="Young C.-C."/>
        </authorList>
    </citation>
    <scope>NUCLEOTIDE SEQUENCE [LARGE SCALE GENOMIC DNA]</scope>
    <source>
        <strain evidence="2 3">CC-CTC003</strain>
    </source>
</reference>
<name>A0A4S4A4Q1_9FLAO</name>